<keyword evidence="1" id="KW-0732">Signal</keyword>
<organism evidence="2 3">
    <name type="scientific">Caenorhabditis bovis</name>
    <dbReference type="NCBI Taxonomy" id="2654633"/>
    <lineage>
        <taxon>Eukaryota</taxon>
        <taxon>Metazoa</taxon>
        <taxon>Ecdysozoa</taxon>
        <taxon>Nematoda</taxon>
        <taxon>Chromadorea</taxon>
        <taxon>Rhabditida</taxon>
        <taxon>Rhabditina</taxon>
        <taxon>Rhabditomorpha</taxon>
        <taxon>Rhabditoidea</taxon>
        <taxon>Rhabditidae</taxon>
        <taxon>Peloderinae</taxon>
        <taxon>Caenorhabditis</taxon>
    </lineage>
</organism>
<dbReference type="EMBL" id="CADEPM010000002">
    <property type="protein sequence ID" value="CAB3399735.1"/>
    <property type="molecule type" value="Genomic_DNA"/>
</dbReference>
<sequence>MRALLTLLIVFGIIAPTFQLVNVRFIKNDDPKEVDVVMVGTTVPTSAAENGDYSEEQENDSDERLGFEEVSMGKRSIALGRSGFRPGKRSITDISGEDIKGYAMAAKRSMAIGRHGLRPGKRSMAYGRLHFRPGKRSMAYGRQGFRPGKRAMIYYPFPQFRL</sequence>
<comment type="caution">
    <text evidence="2">The sequence shown here is derived from an EMBL/GenBank/DDBJ whole genome shotgun (WGS) entry which is preliminary data.</text>
</comment>
<feature type="signal peptide" evidence="1">
    <location>
        <begin position="1"/>
        <end position="19"/>
    </location>
</feature>
<gene>
    <name evidence="2" type="ORF">CBOVIS_LOCUS2812</name>
</gene>
<dbReference type="OrthoDB" id="5853887at2759"/>
<reference evidence="2 3" key="1">
    <citation type="submission" date="2020-04" db="EMBL/GenBank/DDBJ databases">
        <authorList>
            <person name="Laetsch R D."/>
            <person name="Stevens L."/>
            <person name="Kumar S."/>
            <person name="Blaxter L. M."/>
        </authorList>
    </citation>
    <scope>NUCLEOTIDE SEQUENCE [LARGE SCALE GENOMIC DNA]</scope>
</reference>
<dbReference type="Proteomes" id="UP000494206">
    <property type="component" value="Unassembled WGS sequence"/>
</dbReference>
<evidence type="ECO:0000313" key="2">
    <source>
        <dbReference type="EMBL" id="CAB3399735.1"/>
    </source>
</evidence>
<protein>
    <submittedName>
        <fullName evidence="2">Uncharacterized protein</fullName>
    </submittedName>
</protein>
<evidence type="ECO:0000256" key="1">
    <source>
        <dbReference type="SAM" id="SignalP"/>
    </source>
</evidence>
<evidence type="ECO:0000313" key="3">
    <source>
        <dbReference type="Proteomes" id="UP000494206"/>
    </source>
</evidence>
<accession>A0A8S1EPJ7</accession>
<dbReference type="AlphaFoldDB" id="A0A8S1EPJ7"/>
<proteinExistence type="predicted"/>
<keyword evidence="3" id="KW-1185">Reference proteome</keyword>
<name>A0A8S1EPJ7_9PELO</name>
<feature type="chain" id="PRO_5035816390" evidence="1">
    <location>
        <begin position="20"/>
        <end position="162"/>
    </location>
</feature>